<dbReference type="KEGG" id="nsh:GXM_03303"/>
<keyword evidence="3" id="KW-1185">Reference proteome</keyword>
<evidence type="ECO:0000313" key="3">
    <source>
        <dbReference type="Proteomes" id="UP000326678"/>
    </source>
</evidence>
<protein>
    <submittedName>
        <fullName evidence="2">Uncharacterized protein</fullName>
    </submittedName>
</protein>
<reference evidence="2 3" key="1">
    <citation type="submission" date="2019-10" db="EMBL/GenBank/DDBJ databases">
        <title>Genomic and transcriptomic insights into the perfect genentic adaptation of a filamentous nitrogen-fixing cyanobacterium to rice fields.</title>
        <authorList>
            <person name="Chen Z."/>
        </authorList>
    </citation>
    <scope>NUCLEOTIDE SEQUENCE [LARGE SCALE GENOMIC DNA]</scope>
    <source>
        <strain evidence="2">CCNUC1</strain>
    </source>
</reference>
<keyword evidence="1" id="KW-0472">Membrane</keyword>
<organism evidence="2 3">
    <name type="scientific">Nostoc sphaeroides CCNUC1</name>
    <dbReference type="NCBI Taxonomy" id="2653204"/>
    <lineage>
        <taxon>Bacteria</taxon>
        <taxon>Bacillati</taxon>
        <taxon>Cyanobacteriota</taxon>
        <taxon>Cyanophyceae</taxon>
        <taxon>Nostocales</taxon>
        <taxon>Nostocaceae</taxon>
        <taxon>Nostoc</taxon>
    </lineage>
</organism>
<dbReference type="AlphaFoldDB" id="A0A5P8VZJ9"/>
<dbReference type="Proteomes" id="UP000326678">
    <property type="component" value="Chromosome Gxm1"/>
</dbReference>
<evidence type="ECO:0000256" key="1">
    <source>
        <dbReference type="SAM" id="Phobius"/>
    </source>
</evidence>
<feature type="transmembrane region" description="Helical" evidence="1">
    <location>
        <begin position="15"/>
        <end position="32"/>
    </location>
</feature>
<accession>A0A5P8VZJ9</accession>
<gene>
    <name evidence="2" type="ORF">GXM_03303</name>
</gene>
<keyword evidence="1" id="KW-0812">Transmembrane</keyword>
<proteinExistence type="predicted"/>
<sequence>MPGLLYKQKPSQMNLRWLLFLVKIIGIEILSVKELNN</sequence>
<name>A0A5P8VZJ9_9NOSO</name>
<evidence type="ECO:0000313" key="2">
    <source>
        <dbReference type="EMBL" id="QFS45824.1"/>
    </source>
</evidence>
<dbReference type="EMBL" id="CP045226">
    <property type="protein sequence ID" value="QFS45824.1"/>
    <property type="molecule type" value="Genomic_DNA"/>
</dbReference>
<keyword evidence="1" id="KW-1133">Transmembrane helix</keyword>